<dbReference type="InterPro" id="IPR050155">
    <property type="entry name" value="HAD-like_hydrolase_sf"/>
</dbReference>
<sequence>MKKAVIFDLDGTLANTIESLTYCGNRALRKFGLPEFEEADYKYFVGDGAAVLVRRALDKAGDTGLIYFQEVFEEYSRLFEKDCMYHVRPYEGIRELLEELKKRQIRIAVLSNKAHENSIQVVETLFGAGYFDWIQGQMDGVPKKPDPTGVYQIQKKLGLPKEAFLYTGDTSVDMKTGKAAGMFTVGVLWGFRDRQELEENHADVIIERPAELLSLL</sequence>
<dbReference type="GO" id="GO:0005829">
    <property type="term" value="C:cytosol"/>
    <property type="evidence" value="ECO:0007669"/>
    <property type="project" value="TreeGrafter"/>
</dbReference>
<dbReference type="InterPro" id="IPR006439">
    <property type="entry name" value="HAD-SF_hydro_IA"/>
</dbReference>
<evidence type="ECO:0000313" key="1">
    <source>
        <dbReference type="EMBL" id="ODM04203.1"/>
    </source>
</evidence>
<reference evidence="1 2" key="1">
    <citation type="submission" date="2016-07" db="EMBL/GenBank/DDBJ databases">
        <title>Characterization of isolates of Eisenbergiella tayi derived from blood cultures, using whole genome sequencing.</title>
        <authorList>
            <person name="Burdz T."/>
            <person name="Wiebe D."/>
            <person name="Huynh C."/>
            <person name="Bernard K."/>
        </authorList>
    </citation>
    <scope>NUCLEOTIDE SEQUENCE [LARGE SCALE GENOMIC DNA]</scope>
    <source>
        <strain evidence="1 2">NML 110608</strain>
    </source>
</reference>
<gene>
    <name evidence="1" type="primary">gph_3</name>
    <name evidence="1" type="ORF">BEI61_05007</name>
</gene>
<dbReference type="PANTHER" id="PTHR43434">
    <property type="entry name" value="PHOSPHOGLYCOLATE PHOSPHATASE"/>
    <property type="match status" value="1"/>
</dbReference>
<dbReference type="GO" id="GO:0008967">
    <property type="term" value="F:phosphoglycolate phosphatase activity"/>
    <property type="evidence" value="ECO:0007669"/>
    <property type="project" value="UniProtKB-EC"/>
</dbReference>
<name>A0A1E3A618_9FIRM</name>
<dbReference type="PATRIC" id="fig|1432052.4.peg.5564"/>
<dbReference type="InterPro" id="IPR041492">
    <property type="entry name" value="HAD_2"/>
</dbReference>
<dbReference type="EC" id="3.1.3.18" evidence="1"/>
<dbReference type="PRINTS" id="PR00413">
    <property type="entry name" value="HADHALOGNASE"/>
</dbReference>
<dbReference type="SUPFAM" id="SSF56784">
    <property type="entry name" value="HAD-like"/>
    <property type="match status" value="1"/>
</dbReference>
<protein>
    <submittedName>
        <fullName evidence="1">Phosphoglycolate phosphatase</fullName>
        <ecNumber evidence="1">3.1.3.18</ecNumber>
    </submittedName>
</protein>
<dbReference type="SFLD" id="SFLDS00003">
    <property type="entry name" value="Haloacid_Dehalogenase"/>
    <property type="match status" value="1"/>
</dbReference>
<proteinExistence type="predicted"/>
<dbReference type="RefSeq" id="WP_069154425.1">
    <property type="nucleotide sequence ID" value="NZ_MCGH01000003.1"/>
</dbReference>
<dbReference type="Gene3D" id="3.40.50.1000">
    <property type="entry name" value="HAD superfamily/HAD-like"/>
    <property type="match status" value="1"/>
</dbReference>
<keyword evidence="1" id="KW-0378">Hydrolase</keyword>
<dbReference type="InterPro" id="IPR023198">
    <property type="entry name" value="PGP-like_dom2"/>
</dbReference>
<dbReference type="Pfam" id="PF13419">
    <property type="entry name" value="HAD_2"/>
    <property type="match status" value="1"/>
</dbReference>
<dbReference type="InterPro" id="IPR036412">
    <property type="entry name" value="HAD-like_sf"/>
</dbReference>
<dbReference type="GO" id="GO:0006281">
    <property type="term" value="P:DNA repair"/>
    <property type="evidence" value="ECO:0007669"/>
    <property type="project" value="TreeGrafter"/>
</dbReference>
<dbReference type="SFLD" id="SFLDG01129">
    <property type="entry name" value="C1.5:_HAD__Beta-PGM__Phosphata"/>
    <property type="match status" value="1"/>
</dbReference>
<dbReference type="Proteomes" id="UP000094067">
    <property type="component" value="Unassembled WGS sequence"/>
</dbReference>
<dbReference type="EMBL" id="MCGH01000003">
    <property type="protein sequence ID" value="ODM04203.1"/>
    <property type="molecule type" value="Genomic_DNA"/>
</dbReference>
<dbReference type="InterPro" id="IPR023214">
    <property type="entry name" value="HAD_sf"/>
</dbReference>
<dbReference type="AlphaFoldDB" id="A0A1E3A618"/>
<dbReference type="PANTHER" id="PTHR43434:SF1">
    <property type="entry name" value="PHOSPHOGLYCOLATE PHOSPHATASE"/>
    <property type="match status" value="1"/>
</dbReference>
<dbReference type="Gene3D" id="1.10.150.240">
    <property type="entry name" value="Putative phosphatase, domain 2"/>
    <property type="match status" value="1"/>
</dbReference>
<comment type="caution">
    <text evidence="1">The sequence shown here is derived from an EMBL/GenBank/DDBJ whole genome shotgun (WGS) entry which is preliminary data.</text>
</comment>
<accession>A0A1E3A618</accession>
<dbReference type="SFLD" id="SFLDG01135">
    <property type="entry name" value="C1.5.6:_HAD__Beta-PGM__Phospha"/>
    <property type="match status" value="1"/>
</dbReference>
<dbReference type="NCBIfam" id="TIGR01549">
    <property type="entry name" value="HAD-SF-IA-v1"/>
    <property type="match status" value="1"/>
</dbReference>
<evidence type="ECO:0000313" key="2">
    <source>
        <dbReference type="Proteomes" id="UP000094067"/>
    </source>
</evidence>
<organism evidence="1 2">
    <name type="scientific">Eisenbergiella tayi</name>
    <dbReference type="NCBI Taxonomy" id="1432052"/>
    <lineage>
        <taxon>Bacteria</taxon>
        <taxon>Bacillati</taxon>
        <taxon>Bacillota</taxon>
        <taxon>Clostridia</taxon>
        <taxon>Lachnospirales</taxon>
        <taxon>Lachnospiraceae</taxon>
        <taxon>Eisenbergiella</taxon>
    </lineage>
</organism>